<gene>
    <name evidence="1" type="ordered locus">Intca_0867</name>
</gene>
<evidence type="ECO:0000313" key="1">
    <source>
        <dbReference type="EMBL" id="ADU47396.1"/>
    </source>
</evidence>
<dbReference type="KEGG" id="ica:Intca_0867"/>
<organism evidence="1 2">
    <name type="scientific">Intrasporangium calvum (strain ATCC 23552 / DSM 43043 / JCM 3097 / NBRC 12989 / NCIMB 10167 / NRRL B-3866 / 7 KIP)</name>
    <dbReference type="NCBI Taxonomy" id="710696"/>
    <lineage>
        <taxon>Bacteria</taxon>
        <taxon>Bacillati</taxon>
        <taxon>Actinomycetota</taxon>
        <taxon>Actinomycetes</taxon>
        <taxon>Micrococcales</taxon>
        <taxon>Intrasporangiaceae</taxon>
        <taxon>Intrasporangium</taxon>
    </lineage>
</organism>
<evidence type="ECO:0000313" key="2">
    <source>
        <dbReference type="Proteomes" id="UP000008914"/>
    </source>
</evidence>
<dbReference type="HOGENOM" id="CLU_142067_0_0_11"/>
<accession>E6SC52</accession>
<dbReference type="EMBL" id="CP002343">
    <property type="protein sequence ID" value="ADU47396.1"/>
    <property type="molecule type" value="Genomic_DNA"/>
</dbReference>
<name>E6SC52_INTC7</name>
<reference evidence="1 2" key="1">
    <citation type="journal article" date="2010" name="Stand. Genomic Sci.">
        <title>Complete genome sequence of Intrasporangium calvum type strain (7 KIP).</title>
        <authorList>
            <person name="Del Rio T.G."/>
            <person name="Chertkov O."/>
            <person name="Yasawong M."/>
            <person name="Lucas S."/>
            <person name="Deshpande S."/>
            <person name="Cheng J.F."/>
            <person name="Detter C."/>
            <person name="Tapia R."/>
            <person name="Han C."/>
            <person name="Goodwin L."/>
            <person name="Pitluck S."/>
            <person name="Liolios K."/>
            <person name="Ivanova N."/>
            <person name="Mavromatis K."/>
            <person name="Pati A."/>
            <person name="Chen A."/>
            <person name="Palaniappan K."/>
            <person name="Land M."/>
            <person name="Hauser L."/>
            <person name="Chang Y.J."/>
            <person name="Jeffries C.D."/>
            <person name="Rohde M."/>
            <person name="Pukall R."/>
            <person name="Sikorski J."/>
            <person name="Goker M."/>
            <person name="Woyke T."/>
            <person name="Bristow J."/>
            <person name="Eisen J.A."/>
            <person name="Markowitz V."/>
            <person name="Hugenholtz P."/>
            <person name="Kyrpides N.C."/>
            <person name="Klenk H.P."/>
            <person name="Lapidus A."/>
        </authorList>
    </citation>
    <scope>NUCLEOTIDE SEQUENCE [LARGE SCALE GENOMIC DNA]</scope>
    <source>
        <strain evidence="2">ATCC 23552 / DSM 43043 / JCM 3097 / NBRC 12989 / 7 KIP</strain>
    </source>
</reference>
<protein>
    <submittedName>
        <fullName evidence="1">Uncharacterized protein</fullName>
    </submittedName>
</protein>
<keyword evidence="2" id="KW-1185">Reference proteome</keyword>
<proteinExistence type="predicted"/>
<dbReference type="Proteomes" id="UP000008914">
    <property type="component" value="Chromosome"/>
</dbReference>
<dbReference type="STRING" id="710696.Intca_0867"/>
<dbReference type="AlphaFoldDB" id="E6SC52"/>
<sequence>MAQSWRDDVPVAVQDDIEECFGCVLDLAGHLLGKNGEFFPVGATLADSGGSANLFANGDDDLGERPESTVVLERLYAAAAGQRAAIVAAAFASDVRLAGGQDAVRVEVEHLDGPALEIVVPYRRSRLRRSVTFGDMSTATGTRHI</sequence>